<feature type="compositionally biased region" description="Polar residues" evidence="1">
    <location>
        <begin position="304"/>
        <end position="324"/>
    </location>
</feature>
<feature type="transmembrane region" description="Helical" evidence="2">
    <location>
        <begin position="512"/>
        <end position="532"/>
    </location>
</feature>
<evidence type="ECO:0000256" key="2">
    <source>
        <dbReference type="SAM" id="Phobius"/>
    </source>
</evidence>
<evidence type="ECO:0000313" key="4">
    <source>
        <dbReference type="Proteomes" id="UP000001197"/>
    </source>
</evidence>
<accession>A0A090CU81</accession>
<feature type="transmembrane region" description="Helical" evidence="2">
    <location>
        <begin position="544"/>
        <end position="563"/>
    </location>
</feature>
<organism evidence="3 4">
    <name type="scientific">Podospora anserina (strain S / ATCC MYA-4624 / DSM 980 / FGSC 10383)</name>
    <name type="common">Pleurage anserina</name>
    <dbReference type="NCBI Taxonomy" id="515849"/>
    <lineage>
        <taxon>Eukaryota</taxon>
        <taxon>Fungi</taxon>
        <taxon>Dikarya</taxon>
        <taxon>Ascomycota</taxon>
        <taxon>Pezizomycotina</taxon>
        <taxon>Sordariomycetes</taxon>
        <taxon>Sordariomycetidae</taxon>
        <taxon>Sordariales</taxon>
        <taxon>Podosporaceae</taxon>
        <taxon>Podospora</taxon>
        <taxon>Podospora anserina</taxon>
    </lineage>
</organism>
<keyword evidence="4" id="KW-1185">Reference proteome</keyword>
<protein>
    <submittedName>
        <fullName evidence="3">Uncharacterized protein</fullName>
    </submittedName>
</protein>
<dbReference type="Proteomes" id="UP000001197">
    <property type="component" value="Chromosome 5"/>
</dbReference>
<sequence>MSSSKGTAIQVWYCDNCTYGPLNYTLDPYCPSCGHLRCAYCTYTLSTIKTRNGGGGYRSSSGNLSRPREMQEPLYGSSSAPEPETNAKSGIPPARLKDPQLSTNERPQSETGHEGSTSSTIEPSVLSEKSFSGQAPAKYRAAVPQPSQIKTRKDITSEELHVANDPSKQQWSESKSYPTSVPQGRAIKLDELRARPSSKPIDPHGYQQKSVPTVQAFQTTRTLWQHHRNMISDRLQNAPSASHVQVSWTCRCGHRLHIHVPVLQLQAAIDFAAQAAGPNAHTVTSRRPVEQGGASASSSSQASTNTELPQANSTNSGPRSPHTSSSDEEVNSVLPPFIPTGTKRFLLLCVNTGSLGGVRHRRLANVEVTNTECGGELFQSLRNAYYSLRKSTWNPFLIPKTMHYVKFQLLFLQRSGEVVGTYEVNSIPPAKEVLTQAYDFRPCPPRVGGLPIPRDIFMHSFLNPGDHLGPMVVEMLPKKLWAELRWDGQAHDHFNIPTGWGFYIVEGIYWGLVWWWTVLLLVAVSILTVTWSALMGDVQGGTGLGQYCLAALAVLGSVGLWHYNVRGISSRELLVE</sequence>
<feature type="region of interest" description="Disordered" evidence="1">
    <location>
        <begin position="280"/>
        <end position="333"/>
    </location>
</feature>
<evidence type="ECO:0000313" key="3">
    <source>
        <dbReference type="EMBL" id="CDP29882.1"/>
    </source>
</evidence>
<evidence type="ECO:0000256" key="1">
    <source>
        <dbReference type="SAM" id="MobiDB-lite"/>
    </source>
</evidence>
<reference evidence="4" key="2">
    <citation type="journal article" date="2014" name="Genetics">
        <title>Maintaining two mating types: Structure of the mating type locus and its role in heterokaryosis in Podospora anserina.</title>
        <authorList>
            <person name="Grognet P."/>
            <person name="Bidard F."/>
            <person name="Kuchly C."/>
            <person name="Tong L.C.H."/>
            <person name="Coppin E."/>
            <person name="Benkhali J.A."/>
            <person name="Couloux A."/>
            <person name="Wincker P."/>
            <person name="Debuchy R."/>
            <person name="Silar P."/>
        </authorList>
    </citation>
    <scope>GENOME REANNOTATION</scope>
    <source>
        <strain evidence="4">S / ATCC MYA-4624 / DSM 980 / FGSC 10383</strain>
    </source>
</reference>
<name>A0A090CU81_PODAN</name>
<proteinExistence type="predicted"/>
<feature type="compositionally biased region" description="Polar residues" evidence="1">
    <location>
        <begin position="166"/>
        <end position="182"/>
    </location>
</feature>
<feature type="compositionally biased region" description="Basic and acidic residues" evidence="1">
    <location>
        <begin position="151"/>
        <end position="162"/>
    </location>
</feature>
<keyword evidence="2" id="KW-0472">Membrane</keyword>
<keyword evidence="2" id="KW-0812">Transmembrane</keyword>
<reference evidence="3 4" key="1">
    <citation type="journal article" date="2008" name="Genome Biol.">
        <title>The genome sequence of the model ascomycete fungus Podospora anserina.</title>
        <authorList>
            <person name="Espagne E."/>
            <person name="Lespinet O."/>
            <person name="Malagnac F."/>
            <person name="Da Silva C."/>
            <person name="Jaillon O."/>
            <person name="Porcel B.M."/>
            <person name="Couloux A."/>
            <person name="Aury J.-M."/>
            <person name="Segurens B."/>
            <person name="Poulain J."/>
            <person name="Anthouard V."/>
            <person name="Grossetete S."/>
            <person name="Khalili H."/>
            <person name="Coppin E."/>
            <person name="Dequard-Chablat M."/>
            <person name="Picard M."/>
            <person name="Contamine V."/>
            <person name="Arnaise S."/>
            <person name="Bourdais A."/>
            <person name="Berteaux-Lecellier V."/>
            <person name="Gautheret D."/>
            <person name="de Vries R.P."/>
            <person name="Battaglia E."/>
            <person name="Coutinho P.M."/>
            <person name="Danchin E.G.J."/>
            <person name="Henrissat B."/>
            <person name="El Khoury R."/>
            <person name="Sainsard-Chanet A."/>
            <person name="Boivin A."/>
            <person name="Pinan-Lucarre B."/>
            <person name="Sellem C.H."/>
            <person name="Debuchy R."/>
            <person name="Wincker P."/>
            <person name="Weissenbach J."/>
            <person name="Silar P."/>
        </authorList>
    </citation>
    <scope>NUCLEOTIDE SEQUENCE [LARGE SCALE GENOMIC DNA]</scope>
    <source>
        <strain evidence="4">S / ATCC MYA-4624 / DSM 980 / FGSC 10383</strain>
    </source>
</reference>
<keyword evidence="2" id="KW-1133">Transmembrane helix</keyword>
<feature type="region of interest" description="Disordered" evidence="1">
    <location>
        <begin position="52"/>
        <end position="186"/>
    </location>
</feature>
<dbReference type="EMBL" id="FO904940">
    <property type="protein sequence ID" value="CDP29882.1"/>
    <property type="molecule type" value="Genomic_DNA"/>
</dbReference>
<dbReference type="AlphaFoldDB" id="A0A090CU81"/>
<dbReference type="InParanoid" id="A0A090CU81"/>
<feature type="compositionally biased region" description="Low complexity" evidence="1">
    <location>
        <begin position="291"/>
        <end position="303"/>
    </location>
</feature>